<evidence type="ECO:0000313" key="1">
    <source>
        <dbReference type="EMBL" id="GAA4907142.1"/>
    </source>
</evidence>
<sequence length="313" mass="34016">MAFDVTKLPDYTNQDSTEFITKSILGASTLSILAQSGKLLTNVKGKQAIPISDVDVVLQDNSTDAGERNAQGGMVIDQVIIEPAEIKSLTNWSNRQLTDKFTVEELKAKFKGQNYDNAAFAEFIGNEQAAAIASINEQALWQGDVNLPGTGATKNLNRFDGFLKKMKVSGATGVAINLSGSTTGATIVDKLKNGFLATKVEVRTQPDFRLFISKADYQLYIAALSEKNLYVPATEKVLFGTDCPMEIVEGLVGTGTVVFTRLRSLYAGTDMDSDASTATKYFSPETKQLYIDFQYSLGTATAMHNEIFYSKVA</sequence>
<dbReference type="Proteomes" id="UP001501436">
    <property type="component" value="Unassembled WGS sequence"/>
</dbReference>
<comment type="caution">
    <text evidence="1">The sequence shown here is derived from an EMBL/GenBank/DDBJ whole genome shotgun (WGS) entry which is preliminary data.</text>
</comment>
<dbReference type="EMBL" id="BAABJI010000001">
    <property type="protein sequence ID" value="GAA4907142.1"/>
    <property type="molecule type" value="Genomic_DNA"/>
</dbReference>
<dbReference type="RefSeq" id="WP_345329563.1">
    <property type="nucleotide sequence ID" value="NZ_BAABJI010000001.1"/>
</dbReference>
<reference evidence="2" key="1">
    <citation type="journal article" date="2019" name="Int. J. Syst. Evol. Microbiol.">
        <title>The Global Catalogue of Microorganisms (GCM) 10K type strain sequencing project: providing services to taxonomists for standard genome sequencing and annotation.</title>
        <authorList>
            <consortium name="The Broad Institute Genomics Platform"/>
            <consortium name="The Broad Institute Genome Sequencing Center for Infectious Disease"/>
            <person name="Wu L."/>
            <person name="Ma J."/>
        </authorList>
    </citation>
    <scope>NUCLEOTIDE SEQUENCE [LARGE SCALE GENOMIC DNA]</scope>
    <source>
        <strain evidence="2">JCM 18283</strain>
    </source>
</reference>
<accession>A0ABP9FL41</accession>
<evidence type="ECO:0000313" key="2">
    <source>
        <dbReference type="Proteomes" id="UP001501436"/>
    </source>
</evidence>
<evidence type="ECO:0008006" key="3">
    <source>
        <dbReference type="Google" id="ProtNLM"/>
    </source>
</evidence>
<keyword evidence="2" id="KW-1185">Reference proteome</keyword>
<protein>
    <recommendedName>
        <fullName evidence="3">Phage major capsid protein</fullName>
    </recommendedName>
</protein>
<proteinExistence type="predicted"/>
<name>A0ABP9FL41_9SPHI</name>
<gene>
    <name evidence="1" type="ORF">GCM10023313_07420</name>
</gene>
<organism evidence="1 2">
    <name type="scientific">Mucilaginibacter defluvii</name>
    <dbReference type="NCBI Taxonomy" id="1196019"/>
    <lineage>
        <taxon>Bacteria</taxon>
        <taxon>Pseudomonadati</taxon>
        <taxon>Bacteroidota</taxon>
        <taxon>Sphingobacteriia</taxon>
        <taxon>Sphingobacteriales</taxon>
        <taxon>Sphingobacteriaceae</taxon>
        <taxon>Mucilaginibacter</taxon>
    </lineage>
</organism>